<organism evidence="2 3">
    <name type="scientific">Podospora pseudocomata</name>
    <dbReference type="NCBI Taxonomy" id="2093779"/>
    <lineage>
        <taxon>Eukaryota</taxon>
        <taxon>Fungi</taxon>
        <taxon>Dikarya</taxon>
        <taxon>Ascomycota</taxon>
        <taxon>Pezizomycotina</taxon>
        <taxon>Sordariomycetes</taxon>
        <taxon>Sordariomycetidae</taxon>
        <taxon>Sordariales</taxon>
        <taxon>Podosporaceae</taxon>
        <taxon>Podospora</taxon>
    </lineage>
</organism>
<dbReference type="Proteomes" id="UP001323405">
    <property type="component" value="Unassembled WGS sequence"/>
</dbReference>
<reference evidence="2 3" key="1">
    <citation type="journal article" date="2023" name="bioRxiv">
        <title>High-quality genome assemblies of four members of thePodospora anserinaspecies complex.</title>
        <authorList>
            <person name="Ament-Velasquez S.L."/>
            <person name="Vogan A.A."/>
            <person name="Wallerman O."/>
            <person name="Hartmann F."/>
            <person name="Gautier V."/>
            <person name="Silar P."/>
            <person name="Giraud T."/>
            <person name="Johannesson H."/>
        </authorList>
    </citation>
    <scope>NUCLEOTIDE SEQUENCE [LARGE SCALE GENOMIC DNA]</scope>
    <source>
        <strain evidence="2 3">CBS 415.72m</strain>
    </source>
</reference>
<gene>
    <name evidence="2" type="ORF">QC762_0084300</name>
</gene>
<sequence length="68" mass="7419">MQPRINALKGVSYSQLWSASRWLPPASRVHPAPSKPFEANHGVPGKSFKGDHDPDHAGRWILSSACVS</sequence>
<accession>A0ABR0GCS0</accession>
<dbReference type="RefSeq" id="XP_062742481.1">
    <property type="nucleotide sequence ID" value="XM_062883966.1"/>
</dbReference>
<protein>
    <submittedName>
        <fullName evidence="2">Uncharacterized protein</fullName>
    </submittedName>
</protein>
<dbReference type="GeneID" id="87903709"/>
<feature type="region of interest" description="Disordered" evidence="1">
    <location>
        <begin position="28"/>
        <end position="55"/>
    </location>
</feature>
<evidence type="ECO:0000256" key="1">
    <source>
        <dbReference type="SAM" id="MobiDB-lite"/>
    </source>
</evidence>
<evidence type="ECO:0000313" key="3">
    <source>
        <dbReference type="Proteomes" id="UP001323405"/>
    </source>
</evidence>
<evidence type="ECO:0000313" key="2">
    <source>
        <dbReference type="EMBL" id="KAK4653506.1"/>
    </source>
</evidence>
<proteinExistence type="predicted"/>
<keyword evidence="3" id="KW-1185">Reference proteome</keyword>
<dbReference type="EMBL" id="JAFFHA010000007">
    <property type="protein sequence ID" value="KAK4653506.1"/>
    <property type="molecule type" value="Genomic_DNA"/>
</dbReference>
<comment type="caution">
    <text evidence="2">The sequence shown here is derived from an EMBL/GenBank/DDBJ whole genome shotgun (WGS) entry which is preliminary data.</text>
</comment>
<name>A0ABR0GCS0_9PEZI</name>